<sequence>MTEKDAMMITLISRWELLDGCPLDLKQALDGLAERVREKEPDTWMYMVHLQAPAPLDADNNPIEPPLPAIPLAQQTEVTFVEIYKDESAFSRHVKGSVFQSFLKEYSHYFKQDPARPGWPATLNTTLARVSGVVRDAACRT</sequence>
<protein>
    <submittedName>
        <fullName evidence="1">Uncharacterized protein</fullName>
    </submittedName>
</protein>
<accession>A0ACD4XKP9</accession>
<dbReference type="Proteomes" id="UP001325023">
    <property type="component" value="Chromosome"/>
</dbReference>
<evidence type="ECO:0000313" key="1">
    <source>
        <dbReference type="EMBL" id="WQD69758.1"/>
    </source>
</evidence>
<dbReference type="EMBL" id="CP140009">
    <property type="protein sequence ID" value="WQD69758.1"/>
    <property type="molecule type" value="Genomic_DNA"/>
</dbReference>
<evidence type="ECO:0000313" key="2">
    <source>
        <dbReference type="Proteomes" id="UP001325023"/>
    </source>
</evidence>
<proteinExistence type="predicted"/>
<organism evidence="1 2">
    <name type="scientific">Pseudomonas fluorescens</name>
    <dbReference type="NCBI Taxonomy" id="294"/>
    <lineage>
        <taxon>Bacteria</taxon>
        <taxon>Pseudomonadati</taxon>
        <taxon>Pseudomonadota</taxon>
        <taxon>Gammaproteobacteria</taxon>
        <taxon>Pseudomonadales</taxon>
        <taxon>Pseudomonadaceae</taxon>
        <taxon>Pseudomonas</taxon>
    </lineage>
</organism>
<name>A0ACD4XKP9_PSEFL</name>
<keyword evidence="2" id="KW-1185">Reference proteome</keyword>
<reference evidence="1" key="1">
    <citation type="submission" date="2023-12" db="EMBL/GenBank/DDBJ databases">
        <title>Genome sequencing and assembly of bacterial species from a model synthetic community.</title>
        <authorList>
            <person name="Hogle S.L."/>
        </authorList>
    </citation>
    <scope>NUCLEOTIDE SEQUENCE</scope>
    <source>
        <strain evidence="1">SBW25</strain>
    </source>
</reference>
<gene>
    <name evidence="1" type="ORF">U0037_16975</name>
</gene>